<dbReference type="EMBL" id="JEOB01000004">
    <property type="protein sequence ID" value="EXM38504.1"/>
    <property type="molecule type" value="Genomic_DNA"/>
</dbReference>
<keyword evidence="2" id="KW-1185">Reference proteome</keyword>
<accession>A0A011UD36</accession>
<dbReference type="AlphaFoldDB" id="A0A011UD36"/>
<comment type="caution">
    <text evidence="1">The sequence shown here is derived from an EMBL/GenBank/DDBJ whole genome shotgun (WGS) entry which is preliminary data.</text>
</comment>
<proteinExistence type="predicted"/>
<organism evidence="1 2">
    <name type="scientific">Ruminococcus albus SY3</name>
    <dbReference type="NCBI Taxonomy" id="1341156"/>
    <lineage>
        <taxon>Bacteria</taxon>
        <taxon>Bacillati</taxon>
        <taxon>Bacillota</taxon>
        <taxon>Clostridia</taxon>
        <taxon>Eubacteriales</taxon>
        <taxon>Oscillospiraceae</taxon>
        <taxon>Ruminococcus</taxon>
    </lineage>
</organism>
<dbReference type="Proteomes" id="UP000021369">
    <property type="component" value="Unassembled WGS sequence"/>
</dbReference>
<reference evidence="1 2" key="1">
    <citation type="submission" date="2013-06" db="EMBL/GenBank/DDBJ databases">
        <title>Rumen cellulosomics: divergent fiber-degrading strategies revealed by comparative genome-wide analysis of six Ruminococcal strains.</title>
        <authorList>
            <person name="Dassa B."/>
            <person name="Borovok I."/>
            <person name="Lamed R."/>
            <person name="Flint H."/>
            <person name="Yeoman C.J."/>
            <person name="White B."/>
            <person name="Bayer E.A."/>
        </authorList>
    </citation>
    <scope>NUCLEOTIDE SEQUENCE [LARGE SCALE GENOMIC DNA]</scope>
    <source>
        <strain evidence="1 2">SY3</strain>
    </source>
</reference>
<name>A0A011UD36_RUMAL</name>
<evidence type="ECO:0000313" key="1">
    <source>
        <dbReference type="EMBL" id="EXM38504.1"/>
    </source>
</evidence>
<protein>
    <submittedName>
        <fullName evidence="1">Uncharacterized protein</fullName>
    </submittedName>
</protein>
<sequence>MTELVLRLQYNYLCKLIDRIYKIIPLKEENVETVESYIRNITDEIMGNAELINSIDCDPRVMIITSTLFSIVGETEHGAYKRSVFKCIRYIEQLKDKVSEELTRCEMRGRSMTD</sequence>
<evidence type="ECO:0000313" key="2">
    <source>
        <dbReference type="Proteomes" id="UP000021369"/>
    </source>
</evidence>
<gene>
    <name evidence="1" type="ORF">RASY3_14295</name>
</gene>